<gene>
    <name evidence="1" type="ORF">SDC9_110333</name>
</gene>
<proteinExistence type="predicted"/>
<comment type="caution">
    <text evidence="1">The sequence shown here is derived from an EMBL/GenBank/DDBJ whole genome shotgun (WGS) entry which is preliminary data.</text>
</comment>
<evidence type="ECO:0000313" key="1">
    <source>
        <dbReference type="EMBL" id="MPM63453.1"/>
    </source>
</evidence>
<dbReference type="EMBL" id="VSSQ01019422">
    <property type="protein sequence ID" value="MPM63453.1"/>
    <property type="molecule type" value="Genomic_DNA"/>
</dbReference>
<dbReference type="AlphaFoldDB" id="A0A645BJQ6"/>
<protein>
    <submittedName>
        <fullName evidence="1">Uncharacterized protein</fullName>
    </submittedName>
</protein>
<sequence>MMDSLGIGRDGCGGFDQHVAEQAAVKIDDRDLNDLVVFIYPGGLCIDIHRFLFNYLTRHLNGMFFRIVGCVEHCFPRSGLVPLVNIIYEHGEIGCFNC</sequence>
<name>A0A645BJQ6_9ZZZZ</name>
<organism evidence="1">
    <name type="scientific">bioreactor metagenome</name>
    <dbReference type="NCBI Taxonomy" id="1076179"/>
    <lineage>
        <taxon>unclassified sequences</taxon>
        <taxon>metagenomes</taxon>
        <taxon>ecological metagenomes</taxon>
    </lineage>
</organism>
<accession>A0A645BJQ6</accession>
<reference evidence="1" key="1">
    <citation type="submission" date="2019-08" db="EMBL/GenBank/DDBJ databases">
        <authorList>
            <person name="Kucharzyk K."/>
            <person name="Murdoch R.W."/>
            <person name="Higgins S."/>
            <person name="Loffler F."/>
        </authorList>
    </citation>
    <scope>NUCLEOTIDE SEQUENCE</scope>
</reference>